<dbReference type="EMBL" id="VOHL01000007">
    <property type="protein sequence ID" value="TWS96668.1"/>
    <property type="molecule type" value="Genomic_DNA"/>
</dbReference>
<dbReference type="PANTHER" id="PTHR32024:SF2">
    <property type="entry name" value="TRK SYSTEM POTASSIUM UPTAKE PROTEIN TRKG-RELATED"/>
    <property type="match status" value="1"/>
</dbReference>
<keyword evidence="3" id="KW-0813">Transport</keyword>
<gene>
    <name evidence="10" type="ORF">FRX57_06800</name>
</gene>
<evidence type="ECO:0000256" key="9">
    <source>
        <dbReference type="SAM" id="Phobius"/>
    </source>
</evidence>
<keyword evidence="6 9" id="KW-1133">Transmembrane helix</keyword>
<comment type="subcellular location">
    <subcellularLocation>
        <location evidence="1">Cell membrane</location>
        <topology evidence="1">Multi-pass membrane protein</topology>
    </subcellularLocation>
</comment>
<dbReference type="GO" id="GO:0008324">
    <property type="term" value="F:monoatomic cation transmembrane transporter activity"/>
    <property type="evidence" value="ECO:0007669"/>
    <property type="project" value="InterPro"/>
</dbReference>
<dbReference type="InterPro" id="IPR003445">
    <property type="entry name" value="Cat_transpt"/>
</dbReference>
<reference evidence="10 11" key="1">
    <citation type="submission" date="2019-08" db="EMBL/GenBank/DDBJ databases">
        <authorList>
            <person name="Lei W."/>
        </authorList>
    </citation>
    <scope>NUCLEOTIDE SEQUENCE [LARGE SCALE GENOMIC DNA]</scope>
    <source>
        <strain evidence="10 11">CCUG 66496</strain>
    </source>
</reference>
<keyword evidence="11" id="KW-1185">Reference proteome</keyword>
<feature type="transmembrane region" description="Helical" evidence="9">
    <location>
        <begin position="327"/>
        <end position="350"/>
    </location>
</feature>
<dbReference type="GO" id="GO:0005886">
    <property type="term" value="C:plasma membrane"/>
    <property type="evidence" value="ECO:0007669"/>
    <property type="project" value="UniProtKB-SubCell"/>
</dbReference>
<keyword evidence="8 9" id="KW-0472">Membrane</keyword>
<dbReference type="OrthoDB" id="9810952at2"/>
<feature type="transmembrane region" description="Helical" evidence="9">
    <location>
        <begin position="38"/>
        <end position="58"/>
    </location>
</feature>
<evidence type="ECO:0000256" key="3">
    <source>
        <dbReference type="ARBA" id="ARBA00022448"/>
    </source>
</evidence>
<evidence type="ECO:0000313" key="10">
    <source>
        <dbReference type="EMBL" id="TWS96668.1"/>
    </source>
</evidence>
<dbReference type="Pfam" id="PF02386">
    <property type="entry name" value="TrkH"/>
    <property type="match status" value="2"/>
</dbReference>
<accession>A0A5C5S8N1</accession>
<keyword evidence="7" id="KW-0406">Ion transport</keyword>
<keyword evidence="5 9" id="KW-0812">Transmembrane</keyword>
<dbReference type="Proteomes" id="UP000317430">
    <property type="component" value="Unassembled WGS sequence"/>
</dbReference>
<sequence length="479" mass="52615">MNRRMVGYLMAKLFFIEAGLLTVPLITALIYQEPLKNTSAILLTMGLLLLLGGLGLVLKPNNHRIYTKEGLIIVSLCWLLWSFFGGLPFFFSGQIPNLIDAFFETTSGFTSTGATILDTTKVLSPSLLLWRSFTQLIGGMGVLVFALAIMDNPQNNHLEVMRAEMAGPVFGKVVSKLKNTAQILYLIYLAMFIILALILWLAGLSFYDSLVTAMGVAGTGGFAGYENNIAYYNNSLITVIVSVGMLVFGVNFNLYYLILLGKVRSVFKNEELKLYGLITLIAVVAISININGLYPSLKDTLEKVFFQVSSVLTSTGFGHPDIQPWPLFSQTLLLLLMFCGGMAGSTAGGFKIMRVLTLLKLAKNQVLSTLYPNRVLTLNVNGTPLDNKTQQSILKYLVLYLMVLSGLILLLSLDNDNFLIVASASLSALNNVGPILGTNDNFNLFSPLSKIILSFVMIAGRLELYPLILFFLPKTWSKT</sequence>
<dbReference type="PANTHER" id="PTHR32024">
    <property type="entry name" value="TRK SYSTEM POTASSIUM UPTAKE PROTEIN TRKG-RELATED"/>
    <property type="match status" value="1"/>
</dbReference>
<evidence type="ECO:0000256" key="8">
    <source>
        <dbReference type="ARBA" id="ARBA00023136"/>
    </source>
</evidence>
<protein>
    <submittedName>
        <fullName evidence="10">TrkH family potassium uptake protein</fullName>
    </submittedName>
</protein>
<proteinExistence type="inferred from homology"/>
<feature type="transmembrane region" description="Helical" evidence="9">
    <location>
        <begin position="12"/>
        <end position="32"/>
    </location>
</feature>
<feature type="transmembrane region" description="Helical" evidence="9">
    <location>
        <begin position="236"/>
        <end position="260"/>
    </location>
</feature>
<evidence type="ECO:0000256" key="2">
    <source>
        <dbReference type="ARBA" id="ARBA00009137"/>
    </source>
</evidence>
<feature type="transmembrane region" description="Helical" evidence="9">
    <location>
        <begin position="272"/>
        <end position="294"/>
    </location>
</feature>
<dbReference type="GO" id="GO:0030001">
    <property type="term" value="P:metal ion transport"/>
    <property type="evidence" value="ECO:0007669"/>
    <property type="project" value="UniProtKB-ARBA"/>
</dbReference>
<feature type="transmembrane region" description="Helical" evidence="9">
    <location>
        <begin position="70"/>
        <end position="91"/>
    </location>
</feature>
<feature type="transmembrane region" description="Helical" evidence="9">
    <location>
        <begin position="393"/>
        <end position="413"/>
    </location>
</feature>
<dbReference type="RefSeq" id="WP_146567968.1">
    <property type="nucleotide sequence ID" value="NZ_VOHL01000007.1"/>
</dbReference>
<comment type="caution">
    <text evidence="10">The sequence shown here is derived from an EMBL/GenBank/DDBJ whole genome shotgun (WGS) entry which is preliminary data.</text>
</comment>
<name>A0A5C5S8N1_9STRE</name>
<dbReference type="AlphaFoldDB" id="A0A5C5S8N1"/>
<evidence type="ECO:0000256" key="4">
    <source>
        <dbReference type="ARBA" id="ARBA00022475"/>
    </source>
</evidence>
<evidence type="ECO:0000256" key="1">
    <source>
        <dbReference type="ARBA" id="ARBA00004651"/>
    </source>
</evidence>
<evidence type="ECO:0000256" key="5">
    <source>
        <dbReference type="ARBA" id="ARBA00022692"/>
    </source>
</evidence>
<feature type="transmembrane region" description="Helical" evidence="9">
    <location>
        <begin position="185"/>
        <end position="207"/>
    </location>
</feature>
<comment type="similarity">
    <text evidence="2">Belongs to the TrkH potassium transport family.</text>
</comment>
<organism evidence="10 11">
    <name type="scientific">Streptococcus cuniculipharyngis</name>
    <dbReference type="NCBI Taxonomy" id="1562651"/>
    <lineage>
        <taxon>Bacteria</taxon>
        <taxon>Bacillati</taxon>
        <taxon>Bacillota</taxon>
        <taxon>Bacilli</taxon>
        <taxon>Lactobacillales</taxon>
        <taxon>Streptococcaceae</taxon>
        <taxon>Streptococcus</taxon>
    </lineage>
</organism>
<evidence type="ECO:0000256" key="7">
    <source>
        <dbReference type="ARBA" id="ARBA00023065"/>
    </source>
</evidence>
<feature type="transmembrane region" description="Helical" evidence="9">
    <location>
        <begin position="128"/>
        <end position="149"/>
    </location>
</feature>
<keyword evidence="4" id="KW-1003">Cell membrane</keyword>
<evidence type="ECO:0000256" key="6">
    <source>
        <dbReference type="ARBA" id="ARBA00022989"/>
    </source>
</evidence>
<evidence type="ECO:0000313" key="11">
    <source>
        <dbReference type="Proteomes" id="UP000317430"/>
    </source>
</evidence>
<feature type="transmembrane region" description="Helical" evidence="9">
    <location>
        <begin position="451"/>
        <end position="472"/>
    </location>
</feature>